<protein>
    <submittedName>
        <fullName evidence="6">FliK family flagellar hook-length control protein</fullName>
    </submittedName>
</protein>
<keyword evidence="7" id="KW-1185">Reference proteome</keyword>
<evidence type="ECO:0000256" key="1">
    <source>
        <dbReference type="ARBA" id="ARBA00003944"/>
    </source>
</evidence>
<evidence type="ECO:0000256" key="2">
    <source>
        <dbReference type="ARBA" id="ARBA00009149"/>
    </source>
</evidence>
<keyword evidence="3" id="KW-1005">Bacterial flagellum biogenesis</keyword>
<dbReference type="STRING" id="910964.GEAM_1483"/>
<name>A0A085GFU0_EWIA3</name>
<evidence type="ECO:0000256" key="4">
    <source>
        <dbReference type="SAM" id="MobiDB-lite"/>
    </source>
</evidence>
<dbReference type="PRINTS" id="PR01007">
    <property type="entry name" value="FLGHOOKFLIK"/>
</dbReference>
<dbReference type="Gene3D" id="3.30.750.140">
    <property type="match status" value="1"/>
</dbReference>
<evidence type="ECO:0000313" key="7">
    <source>
        <dbReference type="Proteomes" id="UP000028640"/>
    </source>
</evidence>
<feature type="compositionally biased region" description="Polar residues" evidence="4">
    <location>
        <begin position="384"/>
        <end position="393"/>
    </location>
</feature>
<proteinExistence type="inferred from homology"/>
<comment type="caution">
    <text evidence="6">The sequence shown here is derived from an EMBL/GenBank/DDBJ whole genome shotgun (WGS) entry which is preliminary data.</text>
</comment>
<dbReference type="GO" id="GO:0009424">
    <property type="term" value="C:bacterial-type flagellum hook"/>
    <property type="evidence" value="ECO:0007669"/>
    <property type="project" value="InterPro"/>
</dbReference>
<dbReference type="PANTHER" id="PTHR37533:SF2">
    <property type="entry name" value="FLAGELLAR HOOK-LENGTH CONTROL PROTEIN"/>
    <property type="match status" value="1"/>
</dbReference>
<dbReference type="eggNOG" id="COG3144">
    <property type="taxonomic scope" value="Bacteria"/>
</dbReference>
<comment type="similarity">
    <text evidence="2">Belongs to the FliK family.</text>
</comment>
<dbReference type="OrthoDB" id="1792985at2"/>
<dbReference type="Proteomes" id="UP000028640">
    <property type="component" value="Unassembled WGS sequence"/>
</dbReference>
<evidence type="ECO:0000313" key="6">
    <source>
        <dbReference type="EMBL" id="KFC82585.1"/>
    </source>
</evidence>
<dbReference type="CDD" id="cd17470">
    <property type="entry name" value="T3SS_Flik_C"/>
    <property type="match status" value="1"/>
</dbReference>
<keyword evidence="6" id="KW-0966">Cell projection</keyword>
<gene>
    <name evidence="6" type="ORF">GEAM_1483</name>
</gene>
<dbReference type="EMBL" id="JMPJ01000040">
    <property type="protein sequence ID" value="KFC82585.1"/>
    <property type="molecule type" value="Genomic_DNA"/>
</dbReference>
<feature type="region of interest" description="Disordered" evidence="4">
    <location>
        <begin position="384"/>
        <end position="419"/>
    </location>
</feature>
<dbReference type="RefSeq" id="WP_034790076.1">
    <property type="nucleotide sequence ID" value="NZ_JMPJ01000040.1"/>
</dbReference>
<dbReference type="InterPro" id="IPR038610">
    <property type="entry name" value="FliK-like_C_sf"/>
</dbReference>
<dbReference type="InterPro" id="IPR001635">
    <property type="entry name" value="Flag_hook_Flik"/>
</dbReference>
<accession>A0A085GFU0</accession>
<organism evidence="6 7">
    <name type="scientific">Ewingella americana (strain ATCC 33852 / DSM 4580 / CCUG 14506 / JCM 5911 / LMG 7869 / NCTC 12157 / CDC 1468-78)</name>
    <dbReference type="NCBI Taxonomy" id="910964"/>
    <lineage>
        <taxon>Bacteria</taxon>
        <taxon>Pseudomonadati</taxon>
        <taxon>Pseudomonadota</taxon>
        <taxon>Gammaproteobacteria</taxon>
        <taxon>Enterobacterales</taxon>
        <taxon>Yersiniaceae</taxon>
        <taxon>Ewingella</taxon>
    </lineage>
</organism>
<feature type="domain" description="Flagellar hook-length control protein-like C-terminal" evidence="5">
    <location>
        <begin position="315"/>
        <end position="397"/>
    </location>
</feature>
<reference evidence="6 7" key="1">
    <citation type="submission" date="2014-05" db="EMBL/GenBank/DDBJ databases">
        <title>ATOL: Assembling a taxonomically balanced genome-scale reconstruction of the evolutionary history of the Enterobacteriaceae.</title>
        <authorList>
            <person name="Plunkett G.III."/>
            <person name="Neeno-Eckwall E.C."/>
            <person name="Glasner J.D."/>
            <person name="Perna N.T."/>
        </authorList>
    </citation>
    <scope>NUCLEOTIDE SEQUENCE [LARGE SCALE GENOMIC DNA]</scope>
    <source>
        <strain evidence="6 7">ATCC 33852</strain>
    </source>
</reference>
<dbReference type="GeneID" id="78379830"/>
<dbReference type="InterPro" id="IPR021136">
    <property type="entry name" value="Flagellar_hook_control-like_C"/>
</dbReference>
<evidence type="ECO:0000256" key="3">
    <source>
        <dbReference type="ARBA" id="ARBA00022795"/>
    </source>
</evidence>
<comment type="function">
    <text evidence="1">Controls the length of the flagellar hook.</text>
</comment>
<dbReference type="Pfam" id="PF02120">
    <property type="entry name" value="Flg_hook"/>
    <property type="match status" value="1"/>
</dbReference>
<keyword evidence="6" id="KW-0282">Flagellum</keyword>
<feature type="compositionally biased region" description="Low complexity" evidence="4">
    <location>
        <begin position="394"/>
        <end position="419"/>
    </location>
</feature>
<evidence type="ECO:0000259" key="5">
    <source>
        <dbReference type="Pfam" id="PF02120"/>
    </source>
</evidence>
<keyword evidence="6" id="KW-0969">Cilium</keyword>
<dbReference type="GO" id="GO:0044780">
    <property type="term" value="P:bacterial-type flagellum assembly"/>
    <property type="evidence" value="ECO:0007669"/>
    <property type="project" value="InterPro"/>
</dbReference>
<dbReference type="AlphaFoldDB" id="A0A085GFU0"/>
<sequence length="456" mass="46361">MNMNIQPAAASAVKGAGHGKATGAAALLADLDAGNSTQDFASQLEAQLGPKLSSQLGQLGQQLAAKGQVVDKNSLTQAVNSGEQEGTLSLDDNQLSQIMAAIQALPNGNLKTADASQLKNAALGDQEETKDPASPDANALPIQALFAMLAAQPAAQVTPATAASAQNGALANNGDNKDKTALLQALSGDAKSLLAQGDDKAADHKTAVTDTSGKVVSQHGDARAATSKSNDFNTALAAMSSAANGATVQQNSTDVKHGDNSALLQNLNQVNSAAMAASSVPVSSTPTSTTLVSAPNVPQLNAQLGSPEWQQQLGQQVLMFNRQGQQTAELRLHPQDLGSIQISMKIEDGQAQMHFVSGHSGVRAALEAAMPQLRTSLADSGINLNQTNVSSDTSQWQQASNGAQQQFGQQSGSSQGSDASWAAFNGVGTASASDALPVPASLQQLASGKGGVDIFA</sequence>
<dbReference type="InterPro" id="IPR052563">
    <property type="entry name" value="FliK"/>
</dbReference>
<dbReference type="PANTHER" id="PTHR37533">
    <property type="entry name" value="FLAGELLAR HOOK-LENGTH CONTROL PROTEIN"/>
    <property type="match status" value="1"/>
</dbReference>